<evidence type="ECO:0000313" key="2">
    <source>
        <dbReference type="Proteomes" id="UP000375525"/>
    </source>
</evidence>
<dbReference type="EMBL" id="CABVIH010000005">
    <property type="protein sequence ID" value="VVO69513.1"/>
    <property type="molecule type" value="Genomic_DNA"/>
</dbReference>
<name>A0A5E7ICT2_PSEFL</name>
<evidence type="ECO:0000313" key="1">
    <source>
        <dbReference type="EMBL" id="VVO69513.1"/>
    </source>
</evidence>
<sequence>MKFLIAFINIDVSVSAKLLGDVSTISSVRHEIVDSSDPLYSECESIRDIEALFEKAHNYPYNNDIVYCPDSKAKVLTVQPLPSSL</sequence>
<accession>A0A5E7ICT2</accession>
<protein>
    <submittedName>
        <fullName evidence="1">Uncharacterized protein</fullName>
    </submittedName>
</protein>
<gene>
    <name evidence="1" type="ORF">PS880_01229</name>
</gene>
<dbReference type="AlphaFoldDB" id="A0A5E7ICT2"/>
<proteinExistence type="predicted"/>
<reference evidence="1 2" key="1">
    <citation type="submission" date="2019-09" db="EMBL/GenBank/DDBJ databases">
        <authorList>
            <person name="Chandra G."/>
            <person name="Truman W A."/>
        </authorList>
    </citation>
    <scope>NUCLEOTIDE SEQUENCE [LARGE SCALE GENOMIC DNA]</scope>
    <source>
        <strain evidence="1">PS880</strain>
    </source>
</reference>
<dbReference type="Proteomes" id="UP000375525">
    <property type="component" value="Unassembled WGS sequence"/>
</dbReference>
<organism evidence="1 2">
    <name type="scientific">Pseudomonas fluorescens</name>
    <dbReference type="NCBI Taxonomy" id="294"/>
    <lineage>
        <taxon>Bacteria</taxon>
        <taxon>Pseudomonadati</taxon>
        <taxon>Pseudomonadota</taxon>
        <taxon>Gammaproteobacteria</taxon>
        <taxon>Pseudomonadales</taxon>
        <taxon>Pseudomonadaceae</taxon>
        <taxon>Pseudomonas</taxon>
    </lineage>
</organism>